<name>A0ACB7PMB4_9PEZI</name>
<reference evidence="1 2" key="1">
    <citation type="journal article" date="2021" name="Nat. Commun.">
        <title>Genetic determinants of endophytism in the Arabidopsis root mycobiome.</title>
        <authorList>
            <person name="Mesny F."/>
            <person name="Miyauchi S."/>
            <person name="Thiergart T."/>
            <person name="Pickel B."/>
            <person name="Atanasova L."/>
            <person name="Karlsson M."/>
            <person name="Huettel B."/>
            <person name="Barry K.W."/>
            <person name="Haridas S."/>
            <person name="Chen C."/>
            <person name="Bauer D."/>
            <person name="Andreopoulos W."/>
            <person name="Pangilinan J."/>
            <person name="LaButti K."/>
            <person name="Riley R."/>
            <person name="Lipzen A."/>
            <person name="Clum A."/>
            <person name="Drula E."/>
            <person name="Henrissat B."/>
            <person name="Kohler A."/>
            <person name="Grigoriev I.V."/>
            <person name="Martin F.M."/>
            <person name="Hacquard S."/>
        </authorList>
    </citation>
    <scope>NUCLEOTIDE SEQUENCE [LARGE SCALE GENOMIC DNA]</scope>
    <source>
        <strain evidence="1 2">MPI-SDFR-AT-0079</strain>
    </source>
</reference>
<keyword evidence="2" id="KW-1185">Reference proteome</keyword>
<feature type="non-terminal residue" evidence="1">
    <location>
        <position position="1"/>
    </location>
</feature>
<comment type="caution">
    <text evidence="1">The sequence shown here is derived from an EMBL/GenBank/DDBJ whole genome shotgun (WGS) entry which is preliminary data.</text>
</comment>
<proteinExistence type="predicted"/>
<gene>
    <name evidence="1" type="ORF">F5144DRAFT_480247</name>
</gene>
<sequence>GAQTAALGRPDWVRAGAIMVRAWSSLMWDDARYAWSPLGEDCRGGSVGDGPDRVDTGGKVLRGGPSPSESANGGSRGGAAISLLQNNKTMNPSPPP</sequence>
<evidence type="ECO:0000313" key="2">
    <source>
        <dbReference type="Proteomes" id="UP000724584"/>
    </source>
</evidence>
<accession>A0ACB7PMB4</accession>
<dbReference type="EMBL" id="JAGIZQ010000001">
    <property type="protein sequence ID" value="KAH6649465.1"/>
    <property type="molecule type" value="Genomic_DNA"/>
</dbReference>
<evidence type="ECO:0000313" key="1">
    <source>
        <dbReference type="EMBL" id="KAH6649465.1"/>
    </source>
</evidence>
<organism evidence="1 2">
    <name type="scientific">Chaetomium tenue</name>
    <dbReference type="NCBI Taxonomy" id="1854479"/>
    <lineage>
        <taxon>Eukaryota</taxon>
        <taxon>Fungi</taxon>
        <taxon>Dikarya</taxon>
        <taxon>Ascomycota</taxon>
        <taxon>Pezizomycotina</taxon>
        <taxon>Sordariomycetes</taxon>
        <taxon>Sordariomycetidae</taxon>
        <taxon>Sordariales</taxon>
        <taxon>Chaetomiaceae</taxon>
        <taxon>Chaetomium</taxon>
    </lineage>
</organism>
<protein>
    <submittedName>
        <fullName evidence="1">Uncharacterized protein</fullName>
    </submittedName>
</protein>
<dbReference type="Proteomes" id="UP000724584">
    <property type="component" value="Unassembled WGS sequence"/>
</dbReference>